<organism evidence="3">
    <name type="scientific">Absidia glauca</name>
    <name type="common">Pin mould</name>
    <dbReference type="NCBI Taxonomy" id="4829"/>
    <lineage>
        <taxon>Eukaryota</taxon>
        <taxon>Fungi</taxon>
        <taxon>Fungi incertae sedis</taxon>
        <taxon>Mucoromycota</taxon>
        <taxon>Mucoromycotina</taxon>
        <taxon>Mucoromycetes</taxon>
        <taxon>Mucorales</taxon>
        <taxon>Cunninghamellaceae</taxon>
        <taxon>Absidia</taxon>
    </lineage>
</organism>
<evidence type="ECO:0000256" key="2">
    <source>
        <dbReference type="SAM" id="Phobius"/>
    </source>
</evidence>
<dbReference type="Proteomes" id="UP000078561">
    <property type="component" value="Unassembled WGS sequence"/>
</dbReference>
<dbReference type="EMBL" id="LT550270">
    <property type="protein sequence ID" value="SAL95312.1"/>
    <property type="molecule type" value="Genomic_DNA"/>
</dbReference>
<sequence length="157" mass="17765">MSRHLSSEYDSAFTDSDPRYSGSGYYGHNVKVGGFSKFMTNVDVKMYWISFFSLLAYWGLLWFLRHAFANGHSHAADDDTLKRSNRRGGERHKNDTQPSNSDGFRSWVHLRGTSSVYAESLITSSRRSYDNASVSAGFEHTFSRGNKDNNGLNMGVR</sequence>
<accession>A0A163ITW1</accession>
<keyword evidence="2" id="KW-1133">Transmembrane helix</keyword>
<feature type="compositionally biased region" description="Basic and acidic residues" evidence="1">
    <location>
        <begin position="74"/>
        <end position="95"/>
    </location>
</feature>
<protein>
    <submittedName>
        <fullName evidence="3">Uncharacterized protein</fullName>
    </submittedName>
</protein>
<evidence type="ECO:0000313" key="3">
    <source>
        <dbReference type="EMBL" id="SAL95312.1"/>
    </source>
</evidence>
<feature type="region of interest" description="Disordered" evidence="1">
    <location>
        <begin position="74"/>
        <end position="106"/>
    </location>
</feature>
<proteinExistence type="predicted"/>
<gene>
    <name evidence="3" type="primary">ABSGL_00630.1 scaffold 832</name>
</gene>
<keyword evidence="2" id="KW-0472">Membrane</keyword>
<keyword evidence="4" id="KW-1185">Reference proteome</keyword>
<keyword evidence="2" id="KW-0812">Transmembrane</keyword>
<dbReference type="AlphaFoldDB" id="A0A163ITW1"/>
<reference evidence="3" key="1">
    <citation type="submission" date="2016-04" db="EMBL/GenBank/DDBJ databases">
        <authorList>
            <person name="Evans L.H."/>
            <person name="Alamgir A."/>
            <person name="Owens N."/>
            <person name="Weber N.D."/>
            <person name="Virtaneva K."/>
            <person name="Barbian K."/>
            <person name="Babar A."/>
            <person name="Rosenke K."/>
        </authorList>
    </citation>
    <scope>NUCLEOTIDE SEQUENCE [LARGE SCALE GENOMIC DNA]</scope>
    <source>
        <strain evidence="3">CBS 101.48</strain>
    </source>
</reference>
<evidence type="ECO:0000256" key="1">
    <source>
        <dbReference type="SAM" id="MobiDB-lite"/>
    </source>
</evidence>
<evidence type="ECO:0000313" key="4">
    <source>
        <dbReference type="Proteomes" id="UP000078561"/>
    </source>
</evidence>
<name>A0A163ITW1_ABSGL</name>
<dbReference type="InParanoid" id="A0A163ITW1"/>
<feature type="transmembrane region" description="Helical" evidence="2">
    <location>
        <begin position="46"/>
        <end position="64"/>
    </location>
</feature>